<keyword evidence="1" id="KW-0812">Transmembrane</keyword>
<evidence type="ECO:0000313" key="3">
    <source>
        <dbReference type="Proteomes" id="UP000053157"/>
    </source>
</evidence>
<gene>
    <name evidence="2" type="ORF">AUR66_11775</name>
</gene>
<organism evidence="2 3">
    <name type="scientific">Haloferax profundi</name>
    <dbReference type="NCBI Taxonomy" id="1544718"/>
    <lineage>
        <taxon>Archaea</taxon>
        <taxon>Methanobacteriati</taxon>
        <taxon>Methanobacteriota</taxon>
        <taxon>Stenosarchaea group</taxon>
        <taxon>Halobacteria</taxon>
        <taxon>Halobacteriales</taxon>
        <taxon>Haloferacaceae</taxon>
        <taxon>Haloferax</taxon>
    </lineage>
</organism>
<feature type="transmembrane region" description="Helical" evidence="1">
    <location>
        <begin position="15"/>
        <end position="35"/>
    </location>
</feature>
<evidence type="ECO:0000256" key="1">
    <source>
        <dbReference type="SAM" id="Phobius"/>
    </source>
</evidence>
<keyword evidence="1" id="KW-0472">Membrane</keyword>
<reference evidence="2 3" key="1">
    <citation type="submission" date="2015-12" db="EMBL/GenBank/DDBJ databases">
        <title>Haloferax profundi sp. nov. isolated from the Discovery deep brine-seawater interface in the Red Sea.</title>
        <authorList>
            <person name="Zhang G."/>
            <person name="Stingl U."/>
            <person name="Rashid M."/>
        </authorList>
    </citation>
    <scope>NUCLEOTIDE SEQUENCE [LARGE SCALE GENOMIC DNA]</scope>
    <source>
        <strain evidence="2 3">SB29</strain>
    </source>
</reference>
<feature type="transmembrane region" description="Helical" evidence="1">
    <location>
        <begin position="47"/>
        <end position="69"/>
    </location>
</feature>
<dbReference type="EMBL" id="LOPV01000136">
    <property type="protein sequence ID" value="KTG28377.1"/>
    <property type="molecule type" value="Genomic_DNA"/>
</dbReference>
<feature type="transmembrane region" description="Helical" evidence="1">
    <location>
        <begin position="89"/>
        <end position="110"/>
    </location>
</feature>
<protein>
    <submittedName>
        <fullName evidence="2">Uncharacterized protein</fullName>
    </submittedName>
</protein>
<proteinExistence type="predicted"/>
<comment type="caution">
    <text evidence="2">The sequence shown here is derived from an EMBL/GenBank/DDBJ whole genome shotgun (WGS) entry which is preliminary data.</text>
</comment>
<dbReference type="AlphaFoldDB" id="A0A0W1SPS3"/>
<keyword evidence="3" id="KW-1185">Reference proteome</keyword>
<name>A0A0W1SPS3_9EURY</name>
<sequence length="121" mass="14096">MSQVSIQQHFSNRGWWKILFLVPLLLLLHQVLFVLNNFVVFDYSVGLSGYIITLQEWLIIANVAVSFYSPVVIYHDRKFLAEHTDWTPNILYVISFIPLVNVLTVSAYLVQRRRAIEQVST</sequence>
<dbReference type="Proteomes" id="UP000053157">
    <property type="component" value="Unassembled WGS sequence"/>
</dbReference>
<keyword evidence="1" id="KW-1133">Transmembrane helix</keyword>
<evidence type="ECO:0000313" key="2">
    <source>
        <dbReference type="EMBL" id="KTG28377.1"/>
    </source>
</evidence>
<accession>A0A0W1SPS3</accession>